<name>A0A3S2X0Z3_9BACI</name>
<dbReference type="AlphaFoldDB" id="A0A3S2X0Z3"/>
<sequence>MLENLVIAGCIGGFMGLLTHAKRNNTIKKPRNHKTTFNPGVLLDIGFGAVVAVVAILFADPNGMERIFLTAILGGYAGENAINMVEKDKTLKNSEVVNSLVLEENEELPPANKKKKEQ</sequence>
<evidence type="ECO:0000313" key="3">
    <source>
        <dbReference type="Proteomes" id="UP000288024"/>
    </source>
</evidence>
<dbReference type="EMBL" id="RZTZ01000009">
    <property type="protein sequence ID" value="RVT59470.1"/>
    <property type="molecule type" value="Genomic_DNA"/>
</dbReference>
<feature type="transmembrane region" description="Helical" evidence="1">
    <location>
        <begin position="37"/>
        <end position="59"/>
    </location>
</feature>
<organism evidence="2 3">
    <name type="scientific">Niallia taxi</name>
    <dbReference type="NCBI Taxonomy" id="2499688"/>
    <lineage>
        <taxon>Bacteria</taxon>
        <taxon>Bacillati</taxon>
        <taxon>Bacillota</taxon>
        <taxon>Bacilli</taxon>
        <taxon>Bacillales</taxon>
        <taxon>Bacillaceae</taxon>
        <taxon>Niallia</taxon>
    </lineage>
</organism>
<dbReference type="InterPro" id="IPR025353">
    <property type="entry name" value="DUF4257"/>
</dbReference>
<dbReference type="Proteomes" id="UP000288024">
    <property type="component" value="Unassembled WGS sequence"/>
</dbReference>
<keyword evidence="1" id="KW-0812">Transmembrane</keyword>
<accession>A0A3S2X0Z3</accession>
<proteinExistence type="predicted"/>
<comment type="caution">
    <text evidence="2">The sequence shown here is derived from an EMBL/GenBank/DDBJ whole genome shotgun (WGS) entry which is preliminary data.</text>
</comment>
<evidence type="ECO:0000313" key="2">
    <source>
        <dbReference type="EMBL" id="RVT59470.1"/>
    </source>
</evidence>
<dbReference type="Pfam" id="PF14074">
    <property type="entry name" value="DUF4257"/>
    <property type="match status" value="1"/>
</dbReference>
<keyword evidence="1" id="KW-0472">Membrane</keyword>
<evidence type="ECO:0000256" key="1">
    <source>
        <dbReference type="SAM" id="Phobius"/>
    </source>
</evidence>
<protein>
    <submittedName>
        <fullName evidence="2">DUF4257 domain-containing protein</fullName>
    </submittedName>
</protein>
<keyword evidence="3" id="KW-1185">Reference proteome</keyword>
<gene>
    <name evidence="2" type="ORF">EM808_19440</name>
</gene>
<keyword evidence="1" id="KW-1133">Transmembrane helix</keyword>
<reference evidence="2 3" key="1">
    <citation type="submission" date="2019-01" db="EMBL/GenBank/DDBJ databases">
        <title>Bacillus sp. M5HDSG1-1, whole genome shotgun sequence.</title>
        <authorList>
            <person name="Tuo L."/>
        </authorList>
    </citation>
    <scope>NUCLEOTIDE SEQUENCE [LARGE SCALE GENOMIC DNA]</scope>
    <source>
        <strain evidence="2 3">M5HDSG1-1</strain>
    </source>
</reference>